<proteinExistence type="predicted"/>
<accession>A0A0N0GW95</accession>
<organism evidence="1 2">
    <name type="scientific">Streptomyces chattanoogensis</name>
    <dbReference type="NCBI Taxonomy" id="66876"/>
    <lineage>
        <taxon>Bacteria</taxon>
        <taxon>Bacillati</taxon>
        <taxon>Actinomycetota</taxon>
        <taxon>Actinomycetes</taxon>
        <taxon>Kitasatosporales</taxon>
        <taxon>Streptomycetaceae</taxon>
        <taxon>Streptomyces</taxon>
    </lineage>
</organism>
<dbReference type="EMBL" id="LGKG01000176">
    <property type="protein sequence ID" value="KPC59630.1"/>
    <property type="molecule type" value="Genomic_DNA"/>
</dbReference>
<evidence type="ECO:0000313" key="2">
    <source>
        <dbReference type="Proteomes" id="UP000037982"/>
    </source>
</evidence>
<dbReference type="AlphaFoldDB" id="A0A0N0GW95"/>
<protein>
    <submittedName>
        <fullName evidence="1">Uncharacterized protein</fullName>
    </submittedName>
</protein>
<gene>
    <name evidence="1" type="ORF">ADL29_33860</name>
</gene>
<evidence type="ECO:0000313" key="1">
    <source>
        <dbReference type="EMBL" id="KPC59630.1"/>
    </source>
</evidence>
<sequence length="151" mass="15776">MTPAQHLVAHLGLGARHIVTGITDHIADDDPRTLHDHPAVDGTGIVRGPGTAPAQRIDLQHLYPVGEFHRPLRAREELAADVGGAAGREDIEAEVVHDAGELVDPFGGEELRLVGDDVVDPAAGGEPAAYQALQSAGRAVVLDLQSEGPFA</sequence>
<reference evidence="2" key="1">
    <citation type="submission" date="2015-07" db="EMBL/GenBank/DDBJ databases">
        <authorList>
            <person name="Ju K.-S."/>
            <person name="Doroghazi J.R."/>
            <person name="Metcalf W.W."/>
        </authorList>
    </citation>
    <scope>NUCLEOTIDE SEQUENCE [LARGE SCALE GENOMIC DNA]</scope>
    <source>
        <strain evidence="2">NRRL ISP-5002</strain>
    </source>
</reference>
<keyword evidence="2" id="KW-1185">Reference proteome</keyword>
<name>A0A0N0GW95_9ACTN</name>
<dbReference type="Proteomes" id="UP000037982">
    <property type="component" value="Unassembled WGS sequence"/>
</dbReference>
<comment type="caution">
    <text evidence="1">The sequence shown here is derived from an EMBL/GenBank/DDBJ whole genome shotgun (WGS) entry which is preliminary data.</text>
</comment>